<feature type="transmembrane region" description="Helical" evidence="1">
    <location>
        <begin position="6"/>
        <end position="23"/>
    </location>
</feature>
<name>A9B9P5_PROM4</name>
<dbReference type="AlphaFoldDB" id="A9B9P5"/>
<keyword evidence="1" id="KW-0812">Transmembrane</keyword>
<keyword evidence="1" id="KW-1133">Transmembrane helix</keyword>
<organism evidence="2 3">
    <name type="scientific">Prochlorococcus marinus (strain MIT 9211)</name>
    <dbReference type="NCBI Taxonomy" id="93059"/>
    <lineage>
        <taxon>Bacteria</taxon>
        <taxon>Bacillati</taxon>
        <taxon>Cyanobacteriota</taxon>
        <taxon>Cyanophyceae</taxon>
        <taxon>Synechococcales</taxon>
        <taxon>Prochlorococcaceae</taxon>
        <taxon>Prochlorococcus</taxon>
    </lineage>
</organism>
<accession>A9B9P5</accession>
<dbReference type="eggNOG" id="ENOG502ZBZY">
    <property type="taxonomic scope" value="Bacteria"/>
</dbReference>
<evidence type="ECO:0000313" key="3">
    <source>
        <dbReference type="Proteomes" id="UP000000788"/>
    </source>
</evidence>
<reference evidence="2 3" key="1">
    <citation type="journal article" date="2007" name="PLoS Genet.">
        <title>Patterns and implications of gene gain and loss in the evolution of Prochlorococcus.</title>
        <authorList>
            <person name="Kettler G.C."/>
            <person name="Martiny A.C."/>
            <person name="Huang K."/>
            <person name="Zucker J."/>
            <person name="Coleman M.L."/>
            <person name="Rodrigue S."/>
            <person name="Chen F."/>
            <person name="Lapidus A."/>
            <person name="Ferriera S."/>
            <person name="Johnson J."/>
            <person name="Steglich C."/>
            <person name="Church G.M."/>
            <person name="Richardson P."/>
            <person name="Chisholm S.W."/>
        </authorList>
    </citation>
    <scope>NUCLEOTIDE SEQUENCE [LARGE SCALE GENOMIC DNA]</scope>
    <source>
        <strain evidence="3">MIT 9211</strain>
    </source>
</reference>
<keyword evidence="3" id="KW-1185">Reference proteome</keyword>
<dbReference type="Proteomes" id="UP000000788">
    <property type="component" value="Chromosome"/>
</dbReference>
<dbReference type="HOGENOM" id="CLU_116257_0_0_3"/>
<dbReference type="KEGG" id="pmj:P9211_06261"/>
<dbReference type="OrthoDB" id="539620at2"/>
<evidence type="ECO:0008006" key="4">
    <source>
        <dbReference type="Google" id="ProtNLM"/>
    </source>
</evidence>
<gene>
    <name evidence="2" type="ordered locus">P9211_06261</name>
</gene>
<dbReference type="EMBL" id="CP000878">
    <property type="protein sequence ID" value="ABX08557.1"/>
    <property type="molecule type" value="Genomic_DNA"/>
</dbReference>
<protein>
    <recommendedName>
        <fullName evidence="4">Plastid lipid-associated protein/fibrillin conserved domain-containing protein</fullName>
    </recommendedName>
</protein>
<evidence type="ECO:0000256" key="1">
    <source>
        <dbReference type="SAM" id="Phobius"/>
    </source>
</evidence>
<dbReference type="STRING" id="93059.P9211_06261"/>
<proteinExistence type="predicted"/>
<keyword evidence="1" id="KW-0472">Membrane</keyword>
<dbReference type="RefSeq" id="WP_012195179.1">
    <property type="nucleotide sequence ID" value="NC_009976.1"/>
</dbReference>
<evidence type="ECO:0000313" key="2">
    <source>
        <dbReference type="EMBL" id="ABX08557.1"/>
    </source>
</evidence>
<sequence length="204" mass="22883">MDLTKLLIIEGAVVLVGLPLFFVSQALKEKGMILDNFIENKLPSQNALKLPSKQKLLELERIARKHGSGIDFASLIGLWSFVYVWKKDSDKDDMVSSSLLRLFSASLDIRQKEPNEFSITNSIHFGPLSILFRGLGNLKGRQPLLPFFFDCIELKAGSRVVFNRSLQIPEEKNRPFFALISMGESCKWLSARGRGGGLALWIKG</sequence>